<evidence type="ECO:0000256" key="4">
    <source>
        <dbReference type="ARBA" id="ARBA00022884"/>
    </source>
</evidence>
<dbReference type="Gene3D" id="3.30.720.10">
    <property type="entry name" value="Signal recognition particle alu RNA binding heterodimer, srp9/1"/>
    <property type="match status" value="1"/>
</dbReference>
<evidence type="ECO:0000256" key="5">
    <source>
        <dbReference type="ARBA" id="ARBA00023135"/>
    </source>
</evidence>
<dbReference type="SUPFAM" id="SSF54762">
    <property type="entry name" value="Signal recognition particle alu RNA binding heterodimer, SRP9/14"/>
    <property type="match status" value="1"/>
</dbReference>
<keyword evidence="5" id="KW-0733">Signal recognition particle</keyword>
<name>A0A8J6AZM0_9EUKA</name>
<keyword evidence="8" id="KW-1185">Reference proteome</keyword>
<comment type="caution">
    <text evidence="7">The sequence shown here is derived from an EMBL/GenBank/DDBJ whole genome shotgun (WGS) entry which is preliminary data.</text>
</comment>
<evidence type="ECO:0000256" key="2">
    <source>
        <dbReference type="ARBA" id="ARBA00010349"/>
    </source>
</evidence>
<gene>
    <name evidence="7" type="ORF">J8273_2507</name>
</gene>
<keyword evidence="4" id="KW-0694">RNA-binding</keyword>
<dbReference type="AlphaFoldDB" id="A0A8J6AZM0"/>
<dbReference type="GO" id="GO:0030942">
    <property type="term" value="F:endoplasmic reticulum signal peptide binding"/>
    <property type="evidence" value="ECO:0007669"/>
    <property type="project" value="InterPro"/>
</dbReference>
<evidence type="ECO:0000313" key="8">
    <source>
        <dbReference type="Proteomes" id="UP000717585"/>
    </source>
</evidence>
<proteinExistence type="inferred from homology"/>
<evidence type="ECO:0000256" key="3">
    <source>
        <dbReference type="ARBA" id="ARBA00022490"/>
    </source>
</evidence>
<reference evidence="7" key="1">
    <citation type="submission" date="2021-05" db="EMBL/GenBank/DDBJ databases">
        <title>A free-living protist that lacks canonical eukaryotic 1 DNA replication and segregation systems.</title>
        <authorList>
            <person name="Salas-Leiva D.E."/>
            <person name="Tromer E.C."/>
            <person name="Curtis B.A."/>
            <person name="Jerlstrom-Hultqvist J."/>
            <person name="Kolisko M."/>
            <person name="Yi Z."/>
            <person name="Salas-Leiva J.S."/>
            <person name="Gallot-Lavallee L."/>
            <person name="Kops G.J.P.L."/>
            <person name="Archibald J.M."/>
            <person name="Simpson A.G.B."/>
            <person name="Roger A.J."/>
        </authorList>
    </citation>
    <scope>NUCLEOTIDE SEQUENCE</scope>
    <source>
        <strain evidence="7">BICM</strain>
    </source>
</reference>
<accession>A0A8J6AZM0</accession>
<dbReference type="GO" id="GO:0005786">
    <property type="term" value="C:signal recognition particle, endoplasmic reticulum targeting"/>
    <property type="evidence" value="ECO:0007669"/>
    <property type="project" value="UniProtKB-KW"/>
</dbReference>
<keyword evidence="6" id="KW-0687">Ribonucleoprotein</keyword>
<dbReference type="OrthoDB" id="19209at2759"/>
<dbReference type="Pfam" id="PF02290">
    <property type="entry name" value="SRP14"/>
    <property type="match status" value="1"/>
</dbReference>
<dbReference type="GO" id="GO:0006614">
    <property type="term" value="P:SRP-dependent cotranslational protein targeting to membrane"/>
    <property type="evidence" value="ECO:0007669"/>
    <property type="project" value="InterPro"/>
</dbReference>
<comment type="similarity">
    <text evidence="2">Belongs to the SRP14 family.</text>
</comment>
<protein>
    <submittedName>
        <fullName evidence="7">Signal recognition particle SRP14 subunit</fullName>
    </submittedName>
</protein>
<dbReference type="Proteomes" id="UP000717585">
    <property type="component" value="Unassembled WGS sequence"/>
</dbReference>
<sequence length="103" mass="11994">MKLLSVDNFSEELARLLQRNDGNVHLSIKRATNPPKRLLRHKKYAEYEIGHPSDAKRIEAYCLVRASVGKDRISVQIHQNDVFSFQKKITTVIHDYMTRNMAK</sequence>
<dbReference type="GO" id="GO:0008312">
    <property type="term" value="F:7S RNA binding"/>
    <property type="evidence" value="ECO:0007669"/>
    <property type="project" value="InterPro"/>
</dbReference>
<dbReference type="EMBL" id="JAHDYR010000007">
    <property type="protein sequence ID" value="KAG9396155.1"/>
    <property type="molecule type" value="Genomic_DNA"/>
</dbReference>
<dbReference type="InterPro" id="IPR009018">
    <property type="entry name" value="Signal_recog_particle_SRP9/14"/>
</dbReference>
<evidence type="ECO:0000256" key="6">
    <source>
        <dbReference type="ARBA" id="ARBA00023274"/>
    </source>
</evidence>
<keyword evidence="3" id="KW-0963">Cytoplasm</keyword>
<organism evidence="7 8">
    <name type="scientific">Carpediemonas membranifera</name>
    <dbReference type="NCBI Taxonomy" id="201153"/>
    <lineage>
        <taxon>Eukaryota</taxon>
        <taxon>Metamonada</taxon>
        <taxon>Carpediemonas-like organisms</taxon>
        <taxon>Carpediemonas</taxon>
    </lineage>
</organism>
<evidence type="ECO:0000313" key="7">
    <source>
        <dbReference type="EMBL" id="KAG9396155.1"/>
    </source>
</evidence>
<dbReference type="InterPro" id="IPR003210">
    <property type="entry name" value="Signal_recog_particle_SRP14"/>
</dbReference>
<evidence type="ECO:0000256" key="1">
    <source>
        <dbReference type="ARBA" id="ARBA00004496"/>
    </source>
</evidence>
<comment type="subcellular location">
    <subcellularLocation>
        <location evidence="1">Cytoplasm</location>
    </subcellularLocation>
</comment>